<dbReference type="SUPFAM" id="SSF46938">
    <property type="entry name" value="CRAL/TRIO N-terminal domain"/>
    <property type="match status" value="1"/>
</dbReference>
<dbReference type="SMART" id="SM00516">
    <property type="entry name" value="SEC14"/>
    <property type="match status" value="1"/>
</dbReference>
<dbReference type="InterPro" id="IPR036273">
    <property type="entry name" value="CRAL/TRIO_N_dom_sf"/>
</dbReference>
<dbReference type="Proteomes" id="UP000324832">
    <property type="component" value="Unassembled WGS sequence"/>
</dbReference>
<gene>
    <name evidence="2" type="ORF">LSINAPIS_LOCUS13959</name>
</gene>
<dbReference type="GO" id="GO:0016020">
    <property type="term" value="C:membrane"/>
    <property type="evidence" value="ECO:0007669"/>
    <property type="project" value="TreeGrafter"/>
</dbReference>
<feature type="domain" description="CRAL-TRIO" evidence="1">
    <location>
        <begin position="130"/>
        <end position="295"/>
    </location>
</feature>
<dbReference type="Gene3D" id="3.40.525.10">
    <property type="entry name" value="CRAL-TRIO lipid binding domain"/>
    <property type="match status" value="1"/>
</dbReference>
<accession>A0A5E4R1B5</accession>
<sequence>IYTFTGTCKSCAQVYICSAFCVLAENTRSAPKLAMPTPDYSVELDLGEPPPELLEYAQRQCGEDPATKIQMIHELRDIIYERGECTPHRMDDEYLVRFLRARNFVPQRAHRLMVNYYTFKEENPELFDMYPMDLRMIGDANVISVPPYRDQSGRRLLLYRIGCWDTKAIPVDDIFKATIFALELGVLEVRTQILGGVALFDLENIGVAHACQVTPSVAAKIVKLLVSSFPALTHAIHIVNNSWIFDKMYNIFKPFLTLDMQSKIYFHGYDMSSLHKHIKPECLPQRYGGSWPDFSYTVWLESLKRNYTVAKESIACGYKFRTEEVCPEVVKRLKQEGITLT</sequence>
<dbReference type="PANTHER" id="PTHR10174">
    <property type="entry name" value="ALPHA-TOCOPHEROL TRANSFER PROTEIN-RELATED"/>
    <property type="match status" value="1"/>
</dbReference>
<evidence type="ECO:0000259" key="1">
    <source>
        <dbReference type="PROSITE" id="PS50191"/>
    </source>
</evidence>
<dbReference type="InterPro" id="IPR036865">
    <property type="entry name" value="CRAL-TRIO_dom_sf"/>
</dbReference>
<dbReference type="Gene3D" id="1.20.5.1200">
    <property type="entry name" value="Alpha-tocopherol transfer"/>
    <property type="match status" value="1"/>
</dbReference>
<proteinExistence type="predicted"/>
<evidence type="ECO:0000313" key="2">
    <source>
        <dbReference type="EMBL" id="VVD04137.1"/>
    </source>
</evidence>
<dbReference type="PANTHER" id="PTHR10174:SF234">
    <property type="entry name" value="SD01558P"/>
    <property type="match status" value="1"/>
</dbReference>
<organism evidence="2 3">
    <name type="scientific">Leptidea sinapis</name>
    <dbReference type="NCBI Taxonomy" id="189913"/>
    <lineage>
        <taxon>Eukaryota</taxon>
        <taxon>Metazoa</taxon>
        <taxon>Ecdysozoa</taxon>
        <taxon>Arthropoda</taxon>
        <taxon>Hexapoda</taxon>
        <taxon>Insecta</taxon>
        <taxon>Pterygota</taxon>
        <taxon>Neoptera</taxon>
        <taxon>Endopterygota</taxon>
        <taxon>Lepidoptera</taxon>
        <taxon>Glossata</taxon>
        <taxon>Ditrysia</taxon>
        <taxon>Papilionoidea</taxon>
        <taxon>Pieridae</taxon>
        <taxon>Dismorphiinae</taxon>
        <taxon>Leptidea</taxon>
    </lineage>
</organism>
<dbReference type="GO" id="GO:1902936">
    <property type="term" value="F:phosphatidylinositol bisphosphate binding"/>
    <property type="evidence" value="ECO:0007669"/>
    <property type="project" value="TreeGrafter"/>
</dbReference>
<feature type="non-terminal residue" evidence="2">
    <location>
        <position position="1"/>
    </location>
</feature>
<evidence type="ECO:0000313" key="3">
    <source>
        <dbReference type="Proteomes" id="UP000324832"/>
    </source>
</evidence>
<name>A0A5E4R1B5_9NEOP</name>
<dbReference type="PRINTS" id="PR00180">
    <property type="entry name" value="CRETINALDHBP"/>
</dbReference>
<reference evidence="2 3" key="1">
    <citation type="submission" date="2017-07" db="EMBL/GenBank/DDBJ databases">
        <authorList>
            <person name="Talla V."/>
            <person name="Backstrom N."/>
        </authorList>
    </citation>
    <scope>NUCLEOTIDE SEQUENCE [LARGE SCALE GENOMIC DNA]</scope>
</reference>
<dbReference type="Pfam" id="PF00650">
    <property type="entry name" value="CRAL_TRIO"/>
    <property type="match status" value="1"/>
</dbReference>
<dbReference type="SUPFAM" id="SSF52087">
    <property type="entry name" value="CRAL/TRIO domain"/>
    <property type="match status" value="1"/>
</dbReference>
<protein>
    <recommendedName>
        <fullName evidence="1">CRAL-TRIO domain-containing protein</fullName>
    </recommendedName>
</protein>
<dbReference type="InterPro" id="IPR001251">
    <property type="entry name" value="CRAL-TRIO_dom"/>
</dbReference>
<dbReference type="PROSITE" id="PS50191">
    <property type="entry name" value="CRAL_TRIO"/>
    <property type="match status" value="1"/>
</dbReference>
<dbReference type="CDD" id="cd00170">
    <property type="entry name" value="SEC14"/>
    <property type="match status" value="1"/>
</dbReference>
<dbReference type="EMBL" id="FZQP02006832">
    <property type="protein sequence ID" value="VVD04137.1"/>
    <property type="molecule type" value="Genomic_DNA"/>
</dbReference>
<keyword evidence="3" id="KW-1185">Reference proteome</keyword>
<dbReference type="SMART" id="SM01100">
    <property type="entry name" value="CRAL_TRIO_N"/>
    <property type="match status" value="1"/>
</dbReference>
<dbReference type="Gene3D" id="1.10.8.20">
    <property type="entry name" value="N-terminal domain of phosphatidylinositol transfer protein sec14p"/>
    <property type="match status" value="1"/>
</dbReference>
<dbReference type="AlphaFoldDB" id="A0A5E4R1B5"/>
<dbReference type="InterPro" id="IPR011074">
    <property type="entry name" value="CRAL/TRIO_N_dom"/>
</dbReference>